<dbReference type="InterPro" id="IPR016169">
    <property type="entry name" value="FAD-bd_PCMH_sub2"/>
</dbReference>
<proteinExistence type="predicted"/>
<dbReference type="GO" id="GO:0004458">
    <property type="term" value="F:D-lactate dehydrogenase (cytochrome) activity"/>
    <property type="evidence" value="ECO:0007669"/>
    <property type="project" value="TreeGrafter"/>
</dbReference>
<dbReference type="SUPFAM" id="SSF55103">
    <property type="entry name" value="FAD-linked oxidases, C-terminal domain"/>
    <property type="match status" value="1"/>
</dbReference>
<dbReference type="PROSITE" id="PS51387">
    <property type="entry name" value="FAD_PCMH"/>
    <property type="match status" value="1"/>
</dbReference>
<evidence type="ECO:0000259" key="5">
    <source>
        <dbReference type="PROSITE" id="PS51387"/>
    </source>
</evidence>
<reference evidence="6 7" key="1">
    <citation type="journal article" date="2016" name="Nat. Commun.">
        <title>Thousands of microbial genomes shed light on interconnected biogeochemical processes in an aquifer system.</title>
        <authorList>
            <person name="Anantharaman K."/>
            <person name="Brown C.T."/>
            <person name="Hug L.A."/>
            <person name="Sharon I."/>
            <person name="Castelle C.J."/>
            <person name="Probst A.J."/>
            <person name="Thomas B.C."/>
            <person name="Singh A."/>
            <person name="Wilkins M.J."/>
            <person name="Karaoz U."/>
            <person name="Brodie E.L."/>
            <person name="Williams K.H."/>
            <person name="Hubbard S.S."/>
            <person name="Banfield J.F."/>
        </authorList>
    </citation>
    <scope>NUCLEOTIDE SEQUENCE [LARGE SCALE GENOMIC DNA]</scope>
</reference>
<dbReference type="AlphaFoldDB" id="A0A1G2GXF4"/>
<dbReference type="GO" id="GO:0071949">
    <property type="term" value="F:FAD binding"/>
    <property type="evidence" value="ECO:0007669"/>
    <property type="project" value="InterPro"/>
</dbReference>
<feature type="domain" description="FAD-binding PCMH-type" evidence="5">
    <location>
        <begin position="31"/>
        <end position="262"/>
    </location>
</feature>
<dbReference type="InterPro" id="IPR016171">
    <property type="entry name" value="Vanillyl_alc_oxidase_C-sub2"/>
</dbReference>
<evidence type="ECO:0000256" key="1">
    <source>
        <dbReference type="ARBA" id="ARBA00001974"/>
    </source>
</evidence>
<evidence type="ECO:0000256" key="2">
    <source>
        <dbReference type="ARBA" id="ARBA00022630"/>
    </source>
</evidence>
<keyword evidence="4" id="KW-0560">Oxidoreductase</keyword>
<dbReference type="InterPro" id="IPR006094">
    <property type="entry name" value="Oxid_FAD_bind_N"/>
</dbReference>
<gene>
    <name evidence="6" type="ORF">A3B25_02860</name>
</gene>
<dbReference type="GO" id="GO:1903457">
    <property type="term" value="P:lactate catabolic process"/>
    <property type="evidence" value="ECO:0007669"/>
    <property type="project" value="TreeGrafter"/>
</dbReference>
<dbReference type="Gene3D" id="3.30.465.10">
    <property type="match status" value="2"/>
</dbReference>
<comment type="cofactor">
    <cofactor evidence="1">
        <name>FAD</name>
        <dbReference type="ChEBI" id="CHEBI:57692"/>
    </cofactor>
</comment>
<dbReference type="SUPFAM" id="SSF56176">
    <property type="entry name" value="FAD-binding/transporter-associated domain-like"/>
    <property type="match status" value="1"/>
</dbReference>
<dbReference type="EMBL" id="MHNW01000001">
    <property type="protein sequence ID" value="OGZ54770.1"/>
    <property type="molecule type" value="Genomic_DNA"/>
</dbReference>
<name>A0A1G2GXF4_9BACT</name>
<dbReference type="GO" id="GO:0008720">
    <property type="term" value="F:D-lactate dehydrogenase (NAD+) activity"/>
    <property type="evidence" value="ECO:0007669"/>
    <property type="project" value="TreeGrafter"/>
</dbReference>
<evidence type="ECO:0000256" key="3">
    <source>
        <dbReference type="ARBA" id="ARBA00022827"/>
    </source>
</evidence>
<dbReference type="STRING" id="1802126.A3B25_02860"/>
<keyword evidence="3" id="KW-0274">FAD</keyword>
<sequence length="544" mass="61542">MIQDEIKKFVEGEVLFDDQTLATYSHDYSIFAVMPRVVVFPKNSDDIKKLVVFASAETGRDERVSITARSAGTDMTGGPLNDSVIVDFTKHFNHIKEIGSDYAVVEPGVYFRDFEIRLKQQGLLYPAYPASKSICALGGMISNNSGGEKTLAYGKTQDYVRELKVVLSDGKEYEIQPLSKKELQSKLKKKGFEGDVYRKTYALIEKNYELIQSARPAVSKNSSGYFLWDVWDKKTFDLTKLIVGSQGTLGIVTEARLGVVKLKRYSSLVVVFLKDLQPLADLIIETLKFKPESIESFDDKTLSVAMRFLPGIIKSMGSNFLKLVFQFIPEALMALRGGFPKMIFLVEFTSNNTDELARTANAFLESVKKFNLQARITKNELESQKYWTIRRQSFNLLHSHSGGKEASPFIDDIIVKPEYLPEFLPKLNVILDKYKDALIYTIAGHPGNGNFHIIPLMDLKSPDVRALIPKISNEVYDLVLQYKGSITAEHNDGLIRTPYLEKMYGEKIVQLFAQVKKIFDPKNILNPRKKVGGNLEYSMDHIKK</sequence>
<dbReference type="InterPro" id="IPR036318">
    <property type="entry name" value="FAD-bd_PCMH-like_sf"/>
</dbReference>
<evidence type="ECO:0000313" key="6">
    <source>
        <dbReference type="EMBL" id="OGZ54770.1"/>
    </source>
</evidence>
<dbReference type="PANTHER" id="PTHR11748">
    <property type="entry name" value="D-LACTATE DEHYDROGENASE"/>
    <property type="match status" value="1"/>
</dbReference>
<organism evidence="6 7">
    <name type="scientific">Candidatus Ryanbacteria bacterium RIFCSPLOWO2_01_FULL_48_26</name>
    <dbReference type="NCBI Taxonomy" id="1802126"/>
    <lineage>
        <taxon>Bacteria</taxon>
        <taxon>Candidatus Ryaniibacteriota</taxon>
    </lineage>
</organism>
<dbReference type="Gene3D" id="3.30.70.2740">
    <property type="match status" value="1"/>
</dbReference>
<evidence type="ECO:0000313" key="7">
    <source>
        <dbReference type="Proteomes" id="UP000179106"/>
    </source>
</evidence>
<dbReference type="Pfam" id="PF02913">
    <property type="entry name" value="FAD-oxidase_C"/>
    <property type="match status" value="1"/>
</dbReference>
<evidence type="ECO:0000256" key="4">
    <source>
        <dbReference type="ARBA" id="ARBA00023002"/>
    </source>
</evidence>
<keyword evidence="2" id="KW-0285">Flavoprotein</keyword>
<dbReference type="InterPro" id="IPR016166">
    <property type="entry name" value="FAD-bd_PCMH"/>
</dbReference>
<dbReference type="Pfam" id="PF01565">
    <property type="entry name" value="FAD_binding_4"/>
    <property type="match status" value="1"/>
</dbReference>
<dbReference type="InterPro" id="IPR004113">
    <property type="entry name" value="FAD-bd_oxidored_4_C"/>
</dbReference>
<protein>
    <recommendedName>
        <fullName evidence="5">FAD-binding PCMH-type domain-containing protein</fullName>
    </recommendedName>
</protein>
<dbReference type="Proteomes" id="UP000179106">
    <property type="component" value="Unassembled WGS sequence"/>
</dbReference>
<comment type="caution">
    <text evidence="6">The sequence shown here is derived from an EMBL/GenBank/DDBJ whole genome shotgun (WGS) entry which is preliminary data.</text>
</comment>
<dbReference type="PANTHER" id="PTHR11748:SF119">
    <property type="entry name" value="D-2-HYDROXYGLUTARATE DEHYDROGENASE"/>
    <property type="match status" value="1"/>
</dbReference>
<dbReference type="InterPro" id="IPR016164">
    <property type="entry name" value="FAD-linked_Oxase-like_C"/>
</dbReference>
<accession>A0A1G2GXF4</accession>
<dbReference type="Gene3D" id="1.10.45.10">
    <property type="entry name" value="Vanillyl-alcohol Oxidase, Chain A, domain 4"/>
    <property type="match status" value="1"/>
</dbReference>